<dbReference type="InterPro" id="IPR026444">
    <property type="entry name" value="Secre_tail"/>
</dbReference>
<evidence type="ECO:0000256" key="1">
    <source>
        <dbReference type="ARBA" id="ARBA00022729"/>
    </source>
</evidence>
<evidence type="ECO:0000313" key="5">
    <source>
        <dbReference type="Proteomes" id="UP000198846"/>
    </source>
</evidence>
<protein>
    <submittedName>
        <fullName evidence="4">Por secretion system C-terminal sorting domain-containing protein</fullName>
    </submittedName>
</protein>
<accession>A0A1H4CVA4</accession>
<sequence length="379" mass="40811">MQKITLLLLTLFLSATASAQLSEDFEGTAFPPAGWTSFIGTNGLGTVENWKGEAFDTGTAVCVWEALGGGQRSEDWLVTPQFTVLATAPLLFFDSIDSGSTEYGSIYTVRVSTATQTTHADFTIVDTQTEAQIAHSQTTMAGSTRSIDLSAYVGQSIYVAFVLEQNDGDLFRLDNVLMSSNVSAPNPVMTPTPSDGAVDVFVDPADGTDPDTDPDMLVAFDWTPAATGDIATSYDVYLGDAANNLNLLGNTPNDQVNITGMEYSTLYYWQIIAKNAGGEAVGSAIWSFTTEADPTLSVSDFTQDSFSHFYNKNTKELSLDSANVAFSSIEVYSILGQKVINRKLTNKTESISMKSLTDGVYLVKVYIGNTSKTIKVLKQ</sequence>
<feature type="domain" description="Secretion system C-terminal sorting" evidence="3">
    <location>
        <begin position="323"/>
        <end position="375"/>
    </location>
</feature>
<evidence type="ECO:0000259" key="3">
    <source>
        <dbReference type="Pfam" id="PF18962"/>
    </source>
</evidence>
<reference evidence="4 5" key="1">
    <citation type="submission" date="2016-10" db="EMBL/GenBank/DDBJ databases">
        <authorList>
            <person name="de Groot N.N."/>
        </authorList>
    </citation>
    <scope>NUCLEOTIDE SEQUENCE [LARGE SCALE GENOMIC DNA]</scope>
    <source>
        <strain evidence="4 5">DSM 23842</strain>
    </source>
</reference>
<evidence type="ECO:0000256" key="2">
    <source>
        <dbReference type="SAM" id="SignalP"/>
    </source>
</evidence>
<feature type="signal peptide" evidence="2">
    <location>
        <begin position="1"/>
        <end position="19"/>
    </location>
</feature>
<dbReference type="Gene3D" id="2.60.40.10">
    <property type="entry name" value="Immunoglobulins"/>
    <property type="match status" value="1"/>
</dbReference>
<name>A0A1H4CVA4_BIZPA</name>
<dbReference type="Gene3D" id="2.60.120.200">
    <property type="match status" value="1"/>
</dbReference>
<dbReference type="STRING" id="283786.SAMN04487990_12219"/>
<dbReference type="InterPro" id="IPR036116">
    <property type="entry name" value="FN3_sf"/>
</dbReference>
<dbReference type="Pfam" id="PF18962">
    <property type="entry name" value="Por_Secre_tail"/>
    <property type="match status" value="1"/>
</dbReference>
<dbReference type="RefSeq" id="WP_092136337.1">
    <property type="nucleotide sequence ID" value="NZ_FNQK01000022.1"/>
</dbReference>
<dbReference type="AlphaFoldDB" id="A0A1H4CVA4"/>
<dbReference type="InterPro" id="IPR013783">
    <property type="entry name" value="Ig-like_fold"/>
</dbReference>
<dbReference type="EMBL" id="FNQK01000022">
    <property type="protein sequence ID" value="SEA64264.1"/>
    <property type="molecule type" value="Genomic_DNA"/>
</dbReference>
<gene>
    <name evidence="4" type="ORF">SAMN04487990_12219</name>
</gene>
<keyword evidence="5" id="KW-1185">Reference proteome</keyword>
<organism evidence="4 5">
    <name type="scientific">Bizionia paragorgiae</name>
    <dbReference type="NCBI Taxonomy" id="283786"/>
    <lineage>
        <taxon>Bacteria</taxon>
        <taxon>Pseudomonadati</taxon>
        <taxon>Bacteroidota</taxon>
        <taxon>Flavobacteriia</taxon>
        <taxon>Flavobacteriales</taxon>
        <taxon>Flavobacteriaceae</taxon>
        <taxon>Bizionia</taxon>
    </lineage>
</organism>
<dbReference type="Proteomes" id="UP000198846">
    <property type="component" value="Unassembled WGS sequence"/>
</dbReference>
<proteinExistence type="predicted"/>
<dbReference type="OrthoDB" id="951108at2"/>
<dbReference type="SUPFAM" id="SSF49265">
    <property type="entry name" value="Fibronectin type III"/>
    <property type="match status" value="1"/>
</dbReference>
<feature type="chain" id="PRO_5011445043" evidence="2">
    <location>
        <begin position="20"/>
        <end position="379"/>
    </location>
</feature>
<keyword evidence="1 2" id="KW-0732">Signal</keyword>
<dbReference type="NCBIfam" id="TIGR04183">
    <property type="entry name" value="Por_Secre_tail"/>
    <property type="match status" value="1"/>
</dbReference>
<dbReference type="NCBIfam" id="NF038128">
    <property type="entry name" value="choice_anch_J"/>
    <property type="match status" value="1"/>
</dbReference>
<evidence type="ECO:0000313" key="4">
    <source>
        <dbReference type="EMBL" id="SEA64264.1"/>
    </source>
</evidence>